<proteinExistence type="predicted"/>
<evidence type="ECO:0000256" key="1">
    <source>
        <dbReference type="SAM" id="SignalP"/>
    </source>
</evidence>
<reference evidence="3 4" key="1">
    <citation type="submission" date="2016-10" db="EMBL/GenBank/DDBJ databases">
        <authorList>
            <person name="de Groot N.N."/>
        </authorList>
    </citation>
    <scope>NUCLEOTIDE SEQUENCE [LARGE SCALE GENOMIC DNA]</scope>
    <source>
        <strain evidence="3 4">DSM 22012</strain>
    </source>
</reference>
<dbReference type="GO" id="GO:0006629">
    <property type="term" value="P:lipid metabolic process"/>
    <property type="evidence" value="ECO:0007669"/>
    <property type="project" value="InterPro"/>
</dbReference>
<dbReference type="InterPro" id="IPR051532">
    <property type="entry name" value="Ester_Hydrolysis_Enzymes"/>
</dbReference>
<dbReference type="InterPro" id="IPR008265">
    <property type="entry name" value="Lipase_GDSL_AS"/>
</dbReference>
<dbReference type="SUPFAM" id="SSF52266">
    <property type="entry name" value="SGNH hydrolase"/>
    <property type="match status" value="1"/>
</dbReference>
<accession>A0A1H5YZU7</accession>
<keyword evidence="1" id="KW-0732">Signal</keyword>
<name>A0A1H5YZU7_9GAMM</name>
<dbReference type="GO" id="GO:0004622">
    <property type="term" value="F:phosphatidylcholine lysophospholipase activity"/>
    <property type="evidence" value="ECO:0007669"/>
    <property type="project" value="TreeGrafter"/>
</dbReference>
<dbReference type="InterPro" id="IPR036514">
    <property type="entry name" value="SGNH_hydro_sf"/>
</dbReference>
<dbReference type="Proteomes" id="UP000236745">
    <property type="component" value="Unassembled WGS sequence"/>
</dbReference>
<gene>
    <name evidence="3" type="ORF">SAMN05444390_1011956</name>
</gene>
<dbReference type="Pfam" id="PF13472">
    <property type="entry name" value="Lipase_GDSL_2"/>
    <property type="match status" value="1"/>
</dbReference>
<evidence type="ECO:0000259" key="2">
    <source>
        <dbReference type="Pfam" id="PF13472"/>
    </source>
</evidence>
<feature type="chain" id="PRO_5009291116" evidence="1">
    <location>
        <begin position="19"/>
        <end position="202"/>
    </location>
</feature>
<sequence length="202" mass="21867">MISMLRSLMLGLAVFVLAGCSDQKLSPLGDYARILAFGDSLTAGYGVSSEQSYPSVLAELSGREVINAGISGEETSEGVSRLATLLERESPELLILFEGGNDILRNRNPAQTKANLAQMIEQAKGADIQVMLVGVPQKSLFSSAAPFYAELAEEYDLAYLEGTVAELLREPAYKSDQVHFNAEGYRRLAQAIHDHLQQEGAL</sequence>
<keyword evidence="4" id="KW-1185">Reference proteome</keyword>
<dbReference type="PROSITE" id="PS01098">
    <property type="entry name" value="LIPASE_GDSL_SER"/>
    <property type="match status" value="1"/>
</dbReference>
<dbReference type="EMBL" id="FNVQ01000001">
    <property type="protein sequence ID" value="SEG29452.1"/>
    <property type="molecule type" value="Genomic_DNA"/>
</dbReference>
<dbReference type="InterPro" id="IPR013830">
    <property type="entry name" value="SGNH_hydro"/>
</dbReference>
<evidence type="ECO:0000313" key="4">
    <source>
        <dbReference type="Proteomes" id="UP000236745"/>
    </source>
</evidence>
<dbReference type="AlphaFoldDB" id="A0A1H5YZU7"/>
<dbReference type="PANTHER" id="PTHR30383">
    <property type="entry name" value="THIOESTERASE 1/PROTEASE 1/LYSOPHOSPHOLIPASE L1"/>
    <property type="match status" value="1"/>
</dbReference>
<protein>
    <submittedName>
        <fullName evidence="3">Lysophospholipase L1</fullName>
    </submittedName>
</protein>
<feature type="signal peptide" evidence="1">
    <location>
        <begin position="1"/>
        <end position="18"/>
    </location>
</feature>
<feature type="domain" description="SGNH hydrolase-type esterase" evidence="2">
    <location>
        <begin position="36"/>
        <end position="187"/>
    </location>
</feature>
<dbReference type="PANTHER" id="PTHR30383:SF24">
    <property type="entry name" value="THIOESTERASE 1_PROTEASE 1_LYSOPHOSPHOLIPASE L1"/>
    <property type="match status" value="1"/>
</dbReference>
<dbReference type="Gene3D" id="3.40.50.1110">
    <property type="entry name" value="SGNH hydrolase"/>
    <property type="match status" value="1"/>
</dbReference>
<dbReference type="CDD" id="cd01822">
    <property type="entry name" value="Lysophospholipase_L1_like"/>
    <property type="match status" value="1"/>
</dbReference>
<organism evidence="3 4">
    <name type="scientific">Marinobacterium lutimaris</name>
    <dbReference type="NCBI Taxonomy" id="568106"/>
    <lineage>
        <taxon>Bacteria</taxon>
        <taxon>Pseudomonadati</taxon>
        <taxon>Pseudomonadota</taxon>
        <taxon>Gammaproteobacteria</taxon>
        <taxon>Oceanospirillales</taxon>
        <taxon>Oceanospirillaceae</taxon>
        <taxon>Marinobacterium</taxon>
    </lineage>
</organism>
<dbReference type="PROSITE" id="PS51257">
    <property type="entry name" value="PROKAR_LIPOPROTEIN"/>
    <property type="match status" value="1"/>
</dbReference>
<evidence type="ECO:0000313" key="3">
    <source>
        <dbReference type="EMBL" id="SEG29452.1"/>
    </source>
</evidence>